<feature type="signal peptide" evidence="9">
    <location>
        <begin position="1"/>
        <end position="21"/>
    </location>
</feature>
<dbReference type="GO" id="GO:0006508">
    <property type="term" value="P:proteolysis"/>
    <property type="evidence" value="ECO:0007669"/>
    <property type="project" value="UniProtKB-KW"/>
</dbReference>
<feature type="active site" description="Charge relay system" evidence="6 7">
    <location>
        <position position="514"/>
    </location>
</feature>
<keyword evidence="14" id="KW-1185">Reference proteome</keyword>
<dbReference type="PROSITE" id="PS00138">
    <property type="entry name" value="SUBTILASE_SER"/>
    <property type="match status" value="1"/>
</dbReference>
<dbReference type="PROSITE" id="PS00137">
    <property type="entry name" value="SUBTILASE_HIS"/>
    <property type="match status" value="1"/>
</dbReference>
<dbReference type="Pfam" id="PF17766">
    <property type="entry name" value="fn3_6"/>
    <property type="match status" value="1"/>
</dbReference>
<evidence type="ECO:0000256" key="9">
    <source>
        <dbReference type="SAM" id="SignalP"/>
    </source>
</evidence>
<organism evidence="13 14">
    <name type="scientific">Artemisia annua</name>
    <name type="common">Sweet wormwood</name>
    <dbReference type="NCBI Taxonomy" id="35608"/>
    <lineage>
        <taxon>Eukaryota</taxon>
        <taxon>Viridiplantae</taxon>
        <taxon>Streptophyta</taxon>
        <taxon>Embryophyta</taxon>
        <taxon>Tracheophyta</taxon>
        <taxon>Spermatophyta</taxon>
        <taxon>Magnoliopsida</taxon>
        <taxon>eudicotyledons</taxon>
        <taxon>Gunneridae</taxon>
        <taxon>Pentapetalae</taxon>
        <taxon>asterids</taxon>
        <taxon>campanulids</taxon>
        <taxon>Asterales</taxon>
        <taxon>Asteraceae</taxon>
        <taxon>Asteroideae</taxon>
        <taxon>Anthemideae</taxon>
        <taxon>Artemisiinae</taxon>
        <taxon>Artemisia</taxon>
    </lineage>
</organism>
<dbReference type="InterPro" id="IPR015500">
    <property type="entry name" value="Peptidase_S8_subtilisin-rel"/>
</dbReference>
<feature type="domain" description="Subtilisin-like protease fibronectin type-III" evidence="12">
    <location>
        <begin position="615"/>
        <end position="714"/>
    </location>
</feature>
<evidence type="ECO:0000256" key="7">
    <source>
        <dbReference type="PROSITE-ProRule" id="PRU01240"/>
    </source>
</evidence>
<dbReference type="Pfam" id="PF00082">
    <property type="entry name" value="Peptidase_S8"/>
    <property type="match status" value="1"/>
</dbReference>
<dbReference type="Gene3D" id="2.60.40.2310">
    <property type="match status" value="1"/>
</dbReference>
<dbReference type="AlphaFoldDB" id="A0A2U1LB31"/>
<evidence type="ECO:0000256" key="3">
    <source>
        <dbReference type="ARBA" id="ARBA00022729"/>
    </source>
</evidence>
<dbReference type="Gene3D" id="3.40.50.200">
    <property type="entry name" value="Peptidase S8/S53 domain"/>
    <property type="match status" value="1"/>
</dbReference>
<evidence type="ECO:0000256" key="6">
    <source>
        <dbReference type="PIRSR" id="PIRSR615500-1"/>
    </source>
</evidence>
<dbReference type="InterPro" id="IPR036852">
    <property type="entry name" value="Peptidase_S8/S53_dom_sf"/>
</dbReference>
<dbReference type="InterPro" id="IPR041469">
    <property type="entry name" value="Subtilisin-like_FN3"/>
</dbReference>
<dbReference type="InterPro" id="IPR000209">
    <property type="entry name" value="Peptidase_S8/S53_dom"/>
</dbReference>
<protein>
    <submittedName>
        <fullName evidence="13">Subtilisin-like protease SBT4.3</fullName>
    </submittedName>
</protein>
<dbReference type="PRINTS" id="PR00723">
    <property type="entry name" value="SUBTILISIN"/>
</dbReference>
<dbReference type="CDD" id="cd04852">
    <property type="entry name" value="Peptidases_S8_3"/>
    <property type="match status" value="1"/>
</dbReference>
<dbReference type="InterPro" id="IPR034197">
    <property type="entry name" value="Peptidases_S8_3"/>
</dbReference>
<dbReference type="PROSITE" id="PS51892">
    <property type="entry name" value="SUBTILASE"/>
    <property type="match status" value="1"/>
</dbReference>
<dbReference type="Gene3D" id="3.50.30.30">
    <property type="match status" value="1"/>
</dbReference>
<feature type="compositionally biased region" description="Polar residues" evidence="8">
    <location>
        <begin position="719"/>
        <end position="731"/>
    </location>
</feature>
<comment type="similarity">
    <text evidence="1 7">Belongs to the peptidase S8 family.</text>
</comment>
<feature type="chain" id="PRO_5015402035" evidence="9">
    <location>
        <begin position="22"/>
        <end position="764"/>
    </location>
</feature>
<evidence type="ECO:0000256" key="2">
    <source>
        <dbReference type="ARBA" id="ARBA00022670"/>
    </source>
</evidence>
<evidence type="ECO:0000256" key="5">
    <source>
        <dbReference type="ARBA" id="ARBA00022825"/>
    </source>
</evidence>
<evidence type="ECO:0000259" key="10">
    <source>
        <dbReference type="Pfam" id="PF00082"/>
    </source>
</evidence>
<keyword evidence="3 9" id="KW-0732">Signal</keyword>
<dbReference type="EMBL" id="PKPP01010395">
    <property type="protein sequence ID" value="PWA46207.1"/>
    <property type="molecule type" value="Genomic_DNA"/>
</dbReference>
<dbReference type="InterPro" id="IPR045051">
    <property type="entry name" value="SBT"/>
</dbReference>
<evidence type="ECO:0000256" key="1">
    <source>
        <dbReference type="ARBA" id="ARBA00011073"/>
    </source>
</evidence>
<feature type="active site" description="Charge relay system" evidence="6 7">
    <location>
        <position position="192"/>
    </location>
</feature>
<proteinExistence type="inferred from homology"/>
<dbReference type="OrthoDB" id="4803627at2759"/>
<dbReference type="InterPro" id="IPR037045">
    <property type="entry name" value="S8pro/Inhibitor_I9_sf"/>
</dbReference>
<evidence type="ECO:0000259" key="12">
    <source>
        <dbReference type="Pfam" id="PF17766"/>
    </source>
</evidence>
<evidence type="ECO:0000256" key="8">
    <source>
        <dbReference type="SAM" id="MobiDB-lite"/>
    </source>
</evidence>
<dbReference type="Proteomes" id="UP000245207">
    <property type="component" value="Unassembled WGS sequence"/>
</dbReference>
<dbReference type="InterPro" id="IPR023828">
    <property type="entry name" value="Peptidase_S8_Ser-AS"/>
</dbReference>
<evidence type="ECO:0000256" key="4">
    <source>
        <dbReference type="ARBA" id="ARBA00022801"/>
    </source>
</evidence>
<evidence type="ECO:0000313" key="14">
    <source>
        <dbReference type="Proteomes" id="UP000245207"/>
    </source>
</evidence>
<dbReference type="InterPro" id="IPR022398">
    <property type="entry name" value="Peptidase_S8_His-AS"/>
</dbReference>
<comment type="caution">
    <text evidence="13">The sequence shown here is derived from an EMBL/GenBank/DDBJ whole genome shotgun (WGS) entry which is preliminary data.</text>
</comment>
<feature type="domain" description="Peptidase S8/S53" evidence="10">
    <location>
        <begin position="125"/>
        <end position="565"/>
    </location>
</feature>
<dbReference type="SUPFAM" id="SSF52743">
    <property type="entry name" value="Subtilisin-like"/>
    <property type="match status" value="1"/>
</dbReference>
<keyword evidence="5 7" id="KW-0720">Serine protease</keyword>
<dbReference type="STRING" id="35608.A0A2U1LB31"/>
<evidence type="ECO:0000259" key="11">
    <source>
        <dbReference type="Pfam" id="PF05922"/>
    </source>
</evidence>
<name>A0A2U1LB31_ARTAN</name>
<keyword evidence="2 7" id="KW-0645">Protease</keyword>
<gene>
    <name evidence="13" type="ORF">CTI12_AA483140</name>
</gene>
<dbReference type="InterPro" id="IPR010259">
    <property type="entry name" value="S8pro/Inhibitor_I9"/>
</dbReference>
<sequence>MEARNCLAACVLMHFILAVSAIDKRMVYIVFVESLPQHPYSLAFHYSELLKDIVPPSFARKSLLRSYTNFNGFSAKLTEKEAYRLRRLDGVDCVLPNQKGYLQTTHSMEYIGLSEFIERNLLVESNTIIGVFDTGIWPESESFKDDGLGPIPPKWKGVCEGGRNFKCNRKIIGARSYITHGKDLSARDNTGHGSHVASIAAGRNVRDASFYGIAQGIAKGGVPSARLAVYKVCDHYCYSADIMAAFDDAISDGVDFISISISFNESFESTSNPIALGALHAYAKGILTINAAGNGGPALFSITTDAPWILTVAASGTDRQIVDKVLLGKYATLVGNGINAFPSRKGGLPIVYGTELSSICSESDARNCSEPCLVRSSIDQKVVLCDKVPNLKYINITGVPSFITPNMEENVSKIEPYPVVRLSTNELNLVKTYIDSTTEPKVQILKSEAIHNPGAPFVAVFSARGPSTFIPDIVKPDVTAPGVEILAAFSPLASPSDSPFDKRPVNYNILSGTSMACPHVTAAAVYVKSIHPNWSPSAIKSALMTTAREFNPALYPEAEFAYGSGHIDPLKAKNPGLVYETPVEEYFKIWCNISRIAGSFTVTNASCPTQLTLKDINYPSMSVRLDMKDVFTVSFPRTVTNVGRANSTYVAYIEGDQSRLHFIVEPSTLQFTELNQKINFVVTVKGKRMKPETLKRVSLVWTDGVHMVRSPIVVYTGETTSAGGSAQTPSAGGSARTPSAGGSARTPSWFCLLSVMLIIMVTLY</sequence>
<dbReference type="PANTHER" id="PTHR10795">
    <property type="entry name" value="PROPROTEIN CONVERTASE SUBTILISIN/KEXIN"/>
    <property type="match status" value="1"/>
</dbReference>
<evidence type="ECO:0000313" key="13">
    <source>
        <dbReference type="EMBL" id="PWA46207.1"/>
    </source>
</evidence>
<keyword evidence="4 7" id="KW-0378">Hydrolase</keyword>
<dbReference type="Gene3D" id="3.30.70.80">
    <property type="entry name" value="Peptidase S8 propeptide/proteinase inhibitor I9"/>
    <property type="match status" value="1"/>
</dbReference>
<feature type="region of interest" description="Disordered" evidence="8">
    <location>
        <begin position="719"/>
        <end position="744"/>
    </location>
</feature>
<feature type="active site" description="Charge relay system" evidence="6 7">
    <location>
        <position position="133"/>
    </location>
</feature>
<reference evidence="13 14" key="1">
    <citation type="journal article" date="2018" name="Mol. Plant">
        <title>The genome of Artemisia annua provides insight into the evolution of Asteraceae family and artemisinin biosynthesis.</title>
        <authorList>
            <person name="Shen Q."/>
            <person name="Zhang L."/>
            <person name="Liao Z."/>
            <person name="Wang S."/>
            <person name="Yan T."/>
            <person name="Shi P."/>
            <person name="Liu M."/>
            <person name="Fu X."/>
            <person name="Pan Q."/>
            <person name="Wang Y."/>
            <person name="Lv Z."/>
            <person name="Lu X."/>
            <person name="Zhang F."/>
            <person name="Jiang W."/>
            <person name="Ma Y."/>
            <person name="Chen M."/>
            <person name="Hao X."/>
            <person name="Li L."/>
            <person name="Tang Y."/>
            <person name="Lv G."/>
            <person name="Zhou Y."/>
            <person name="Sun X."/>
            <person name="Brodelius P.E."/>
            <person name="Rose J.K.C."/>
            <person name="Tang K."/>
        </authorList>
    </citation>
    <scope>NUCLEOTIDE SEQUENCE [LARGE SCALE GENOMIC DNA]</scope>
    <source>
        <strain evidence="14">cv. Huhao1</strain>
        <tissue evidence="13">Leaf</tissue>
    </source>
</reference>
<dbReference type="Pfam" id="PF05922">
    <property type="entry name" value="Inhibitor_I9"/>
    <property type="match status" value="1"/>
</dbReference>
<feature type="domain" description="Inhibitor I9" evidence="11">
    <location>
        <begin position="28"/>
        <end position="102"/>
    </location>
</feature>
<dbReference type="GO" id="GO:0004252">
    <property type="term" value="F:serine-type endopeptidase activity"/>
    <property type="evidence" value="ECO:0007669"/>
    <property type="project" value="UniProtKB-UniRule"/>
</dbReference>
<accession>A0A2U1LB31</accession>